<accession>A0ABT7DYP0</accession>
<dbReference type="Pfam" id="PF18944">
    <property type="entry name" value="DUF5691"/>
    <property type="match status" value="1"/>
</dbReference>
<evidence type="ECO:0000313" key="2">
    <source>
        <dbReference type="Proteomes" id="UP001172778"/>
    </source>
</evidence>
<protein>
    <submittedName>
        <fullName evidence="1">DUF5691 domain-containing protein</fullName>
    </submittedName>
</protein>
<comment type="caution">
    <text evidence="1">The sequence shown here is derived from an EMBL/GenBank/DDBJ whole genome shotgun (WGS) entry which is preliminary data.</text>
</comment>
<sequence>MHDTTRLALVGTANLANDAAGLAALEPQLLDYSRERRLLLQAGSLAVYRQAGGLATPLAAGGLAPADTLPEAPASANSPLADIIAGTHTALAPWAAARLLQAGYRLPARLLPLALATAERRQLWFGVAGQRGQWLASQHPDWSAPDATPRALDDTQLETLWQEGRPAERRQALALLRQRNADQARQWLQAALPQEKAEQRCHFLEVLKDGLSAADEPLLQSLLDDRSQNVRQLVVDLLVQIPGSALSGLWQQRASQCLQWPVSSAGRQVAANPPTELLKEWEREGILATPPHGTGPRAWWLQQIVALVAPACWSQQTGASAGELLALLPQSDWADSLYLGLADAACRFADSEWAAALVAAHHAGRGVLYPRSSALWAVLSASQSGTAVLAALQAGLWQEAERGLASLTASWSDVLCAALTQLPTGSELRPDQRHDLQSLLELAVLRGPDHWLEPFTLAVRSHIQAPGLQNDWNLHYANRRAETTLALAAARQTLIKEIPL</sequence>
<dbReference type="SUPFAM" id="SSF48371">
    <property type="entry name" value="ARM repeat"/>
    <property type="match status" value="1"/>
</dbReference>
<dbReference type="InterPro" id="IPR016024">
    <property type="entry name" value="ARM-type_fold"/>
</dbReference>
<dbReference type="Proteomes" id="UP001172778">
    <property type="component" value="Unassembled WGS sequence"/>
</dbReference>
<keyword evidence="2" id="KW-1185">Reference proteome</keyword>
<name>A0ABT7DYP0_9NEIS</name>
<evidence type="ECO:0000313" key="1">
    <source>
        <dbReference type="EMBL" id="MDK2125182.1"/>
    </source>
</evidence>
<proteinExistence type="predicted"/>
<organism evidence="1 2">
    <name type="scientific">Parachitinimonas caeni</name>
    <dbReference type="NCBI Taxonomy" id="3031301"/>
    <lineage>
        <taxon>Bacteria</taxon>
        <taxon>Pseudomonadati</taxon>
        <taxon>Pseudomonadota</taxon>
        <taxon>Betaproteobacteria</taxon>
        <taxon>Neisseriales</taxon>
        <taxon>Chitinibacteraceae</taxon>
        <taxon>Parachitinimonas</taxon>
    </lineage>
</organism>
<dbReference type="InterPro" id="IPR043746">
    <property type="entry name" value="DUF5691"/>
</dbReference>
<dbReference type="RefSeq" id="WP_284101494.1">
    <property type="nucleotide sequence ID" value="NZ_JARRAF010000016.1"/>
</dbReference>
<dbReference type="EMBL" id="JARRAF010000016">
    <property type="protein sequence ID" value="MDK2125182.1"/>
    <property type="molecule type" value="Genomic_DNA"/>
</dbReference>
<reference evidence="1" key="1">
    <citation type="submission" date="2023-03" db="EMBL/GenBank/DDBJ databases">
        <title>Chitinimonas shenzhenensis gen. nov., sp. nov., a novel member of family Burkholderiaceae isolated from activated sludge collected in Shen Zhen, China.</title>
        <authorList>
            <person name="Wang X."/>
        </authorList>
    </citation>
    <scope>NUCLEOTIDE SEQUENCE</scope>
    <source>
        <strain evidence="1">DQS-5</strain>
    </source>
</reference>
<gene>
    <name evidence="1" type="ORF">PZA18_14090</name>
</gene>